<dbReference type="Pfam" id="PF12796">
    <property type="entry name" value="Ank_2"/>
    <property type="match status" value="2"/>
</dbReference>
<dbReference type="PANTHER" id="PTHR24198">
    <property type="entry name" value="ANKYRIN REPEAT AND PROTEIN KINASE DOMAIN-CONTAINING PROTEIN"/>
    <property type="match status" value="1"/>
</dbReference>
<dbReference type="Gene3D" id="1.25.40.20">
    <property type="entry name" value="Ankyrin repeat-containing domain"/>
    <property type="match status" value="4"/>
</dbReference>
<dbReference type="InterPro" id="IPR002110">
    <property type="entry name" value="Ankyrin_rpt"/>
</dbReference>
<organism evidence="4 5">
    <name type="scientific">Aspergillus lucknowensis</name>
    <dbReference type="NCBI Taxonomy" id="176173"/>
    <lineage>
        <taxon>Eukaryota</taxon>
        <taxon>Fungi</taxon>
        <taxon>Dikarya</taxon>
        <taxon>Ascomycota</taxon>
        <taxon>Pezizomycotina</taxon>
        <taxon>Eurotiomycetes</taxon>
        <taxon>Eurotiomycetidae</taxon>
        <taxon>Eurotiales</taxon>
        <taxon>Aspergillaceae</taxon>
        <taxon>Aspergillus</taxon>
        <taxon>Aspergillus subgen. Nidulantes</taxon>
    </lineage>
</organism>
<reference evidence="4 5" key="1">
    <citation type="submission" date="2024-07" db="EMBL/GenBank/DDBJ databases">
        <title>Section-level genome sequencing and comparative genomics of Aspergillus sections Usti and Cavernicolus.</title>
        <authorList>
            <consortium name="Lawrence Berkeley National Laboratory"/>
            <person name="Nybo J.L."/>
            <person name="Vesth T.C."/>
            <person name="Theobald S."/>
            <person name="Frisvad J.C."/>
            <person name="Larsen T.O."/>
            <person name="Kjaerboelling I."/>
            <person name="Rothschild-Mancinelli K."/>
            <person name="Lyhne E.K."/>
            <person name="Kogle M.E."/>
            <person name="Barry K."/>
            <person name="Clum A."/>
            <person name="Na H."/>
            <person name="Ledsgaard L."/>
            <person name="Lin J."/>
            <person name="Lipzen A."/>
            <person name="Kuo A."/>
            <person name="Riley R."/>
            <person name="Mondo S."/>
            <person name="Labutti K."/>
            <person name="Haridas S."/>
            <person name="Pangalinan J."/>
            <person name="Salamov A.A."/>
            <person name="Simmons B.A."/>
            <person name="Magnuson J.K."/>
            <person name="Chen J."/>
            <person name="Drula E."/>
            <person name="Henrissat B."/>
            <person name="Wiebenga A."/>
            <person name="Lubbers R.J."/>
            <person name="Gomes A.C."/>
            <person name="Macurrencykelacurrency M.R."/>
            <person name="Stajich J."/>
            <person name="Grigoriev I.V."/>
            <person name="Mortensen U.H."/>
            <person name="De Vries R.P."/>
            <person name="Baker S.E."/>
            <person name="Andersen M.R."/>
        </authorList>
    </citation>
    <scope>NUCLEOTIDE SEQUENCE [LARGE SCALE GENOMIC DNA]</scope>
    <source>
        <strain evidence="4 5">CBS 449.75</strain>
    </source>
</reference>
<proteinExistence type="predicted"/>
<dbReference type="SMART" id="SM00248">
    <property type="entry name" value="ANK"/>
    <property type="match status" value="7"/>
</dbReference>
<comment type="caution">
    <text evidence="4">The sequence shown here is derived from an EMBL/GenBank/DDBJ whole genome shotgun (WGS) entry which is preliminary data.</text>
</comment>
<evidence type="ECO:0000256" key="3">
    <source>
        <dbReference type="PROSITE-ProRule" id="PRU00023"/>
    </source>
</evidence>
<dbReference type="EMBL" id="JBFXLQ010000013">
    <property type="protein sequence ID" value="KAL2868676.1"/>
    <property type="molecule type" value="Genomic_DNA"/>
</dbReference>
<dbReference type="PANTHER" id="PTHR24198:SF165">
    <property type="entry name" value="ANKYRIN REPEAT-CONTAINING PROTEIN-RELATED"/>
    <property type="match status" value="1"/>
</dbReference>
<accession>A0ABR4LW36</accession>
<sequence length="399" mass="43708">MARGGDQNIIKMLLAAGADCRAIISERDKITPLQNVMSRGYYRHPNIFLLMDARAANNPMQNTQSMIAWAIHHDILDFAKRLIEDSPDPQMPAFLAKRPLLEAARPGHEETLKYLLTKLLLEHNAHADAADHNGGTSLMHAALYNKAEVTAMILKRTTQPHALHCGKRAAVTYAMEGQYEDTVDLLFKHGLSPTWIDPSSTKHILFAVRQGSASYKAFSITPQGNHIIVEILLKAGANLHTQAHRGSKDYQHPRTPLGLACAQGNPNVANIHYKSEPSQKLLGIAGTEGHTDTVQLLLAHGAEVNSIISNPRQHRTALINASEHGHLRTVELVLAHGACVSHADYYGRTALSPRSANTPKSSVSFWLPARRSIAPTVGAKHLCSGPCSTAAPKLRRLWF</sequence>
<dbReference type="GeneID" id="98147779"/>
<feature type="repeat" description="ANK" evidence="3">
    <location>
        <begin position="313"/>
        <end position="345"/>
    </location>
</feature>
<protein>
    <submittedName>
        <fullName evidence="4">Ankyrin repeat-containing domain protein</fullName>
    </submittedName>
</protein>
<keyword evidence="5" id="KW-1185">Reference proteome</keyword>
<dbReference type="SUPFAM" id="SSF48403">
    <property type="entry name" value="Ankyrin repeat"/>
    <property type="match status" value="1"/>
</dbReference>
<gene>
    <name evidence="4" type="ORF">BJX67DRAFT_380040</name>
</gene>
<dbReference type="RefSeq" id="XP_070887655.1">
    <property type="nucleotide sequence ID" value="XM_071032707.1"/>
</dbReference>
<dbReference type="PROSITE" id="PS50088">
    <property type="entry name" value="ANK_REPEAT"/>
    <property type="match status" value="1"/>
</dbReference>
<name>A0ABR4LW36_9EURO</name>
<evidence type="ECO:0000313" key="5">
    <source>
        <dbReference type="Proteomes" id="UP001610432"/>
    </source>
</evidence>
<evidence type="ECO:0000256" key="1">
    <source>
        <dbReference type="ARBA" id="ARBA00022737"/>
    </source>
</evidence>
<evidence type="ECO:0000256" key="2">
    <source>
        <dbReference type="ARBA" id="ARBA00023043"/>
    </source>
</evidence>
<keyword evidence="1" id="KW-0677">Repeat</keyword>
<keyword evidence="2 3" id="KW-0040">ANK repeat</keyword>
<dbReference type="InterPro" id="IPR036770">
    <property type="entry name" value="Ankyrin_rpt-contain_sf"/>
</dbReference>
<dbReference type="Proteomes" id="UP001610432">
    <property type="component" value="Unassembled WGS sequence"/>
</dbReference>
<evidence type="ECO:0000313" key="4">
    <source>
        <dbReference type="EMBL" id="KAL2868676.1"/>
    </source>
</evidence>